<proteinExistence type="predicted"/>
<dbReference type="RefSeq" id="XP_016623699.1">
    <property type="nucleotide sequence ID" value="XM_016760178.1"/>
</dbReference>
<keyword evidence="4" id="KW-1185">Reference proteome</keyword>
<feature type="transmembrane region" description="Helical" evidence="2">
    <location>
        <begin position="21"/>
        <end position="40"/>
    </location>
</feature>
<name>A0A0D2I1K4_CLAB1</name>
<dbReference type="CDD" id="cd07061">
    <property type="entry name" value="HP_HAP_like"/>
    <property type="match status" value="1"/>
</dbReference>
<dbReference type="OrthoDB" id="6509975at2759"/>
<feature type="transmembrane region" description="Helical" evidence="2">
    <location>
        <begin position="52"/>
        <end position="73"/>
    </location>
</feature>
<dbReference type="EMBL" id="KN846982">
    <property type="protein sequence ID" value="KIW97030.1"/>
    <property type="molecule type" value="Genomic_DNA"/>
</dbReference>
<organism evidence="3 4">
    <name type="scientific">Cladophialophora bantiana (strain ATCC 10958 / CBS 173.52 / CDC B-1940 / NIH 8579)</name>
    <name type="common">Xylohypha bantiana</name>
    <dbReference type="NCBI Taxonomy" id="1442370"/>
    <lineage>
        <taxon>Eukaryota</taxon>
        <taxon>Fungi</taxon>
        <taxon>Dikarya</taxon>
        <taxon>Ascomycota</taxon>
        <taxon>Pezizomycotina</taxon>
        <taxon>Eurotiomycetes</taxon>
        <taxon>Chaetothyriomycetidae</taxon>
        <taxon>Chaetothyriales</taxon>
        <taxon>Herpotrichiellaceae</taxon>
        <taxon>Cladophialophora</taxon>
    </lineage>
</organism>
<evidence type="ECO:0000313" key="3">
    <source>
        <dbReference type="EMBL" id="KIW97030.1"/>
    </source>
</evidence>
<dbReference type="HOGENOM" id="CLU_020880_3_1_1"/>
<dbReference type="SUPFAM" id="SSF53254">
    <property type="entry name" value="Phosphoglycerate mutase-like"/>
    <property type="match status" value="1"/>
</dbReference>
<dbReference type="GO" id="GO:0009277">
    <property type="term" value="C:fungal-type cell wall"/>
    <property type="evidence" value="ECO:0007669"/>
    <property type="project" value="TreeGrafter"/>
</dbReference>
<gene>
    <name evidence="3" type="ORF">Z519_02422</name>
</gene>
<dbReference type="InterPro" id="IPR029033">
    <property type="entry name" value="His_PPase_superfam"/>
</dbReference>
<dbReference type="Proteomes" id="UP000053789">
    <property type="component" value="Unassembled WGS sequence"/>
</dbReference>
<dbReference type="PANTHER" id="PTHR20963:SF18">
    <property type="entry name" value="ACID PHOSPHATASE PHO11-RELATED"/>
    <property type="match status" value="1"/>
</dbReference>
<accession>A0A0D2I1K4</accession>
<dbReference type="VEuPathDB" id="FungiDB:Z519_02422"/>
<evidence type="ECO:0000256" key="1">
    <source>
        <dbReference type="ARBA" id="ARBA00022801"/>
    </source>
</evidence>
<sequence>MPSTTSKPRRELGSPRLLRRKLSLFILILFAALFTLPLLRHVRNDTCSTSPFLLRAGVCSTIFHAVWNLFYHLGGNGPWIRKIHGVNYYDAPLPKKCSIDQVHMLSRHAERYPTKTAGSRHVDLLSRLQGPEVNLTGSLSFINDWTYFTDLSNPSFENLTATGPYAGTRQASNTGRALRQRYNHLVSNGRRTKFWSCSSPRNVETAEHFANGFFGAEWKSDGSAELVIIPEDQDRGANTLTPGDTCLSYRADKEYGHDHGYVKLAEWQGIFSQAIAKRLANDAVGMTFSPLDIYGMMEMCGFEILARGNSPWCDVFQRQEWLEFEYARDLLHYYRAGPGNKFGAAMGWLWLNATQQLMSNHSSEDVYFSFVHDGDIVPALATLGILNEPLGLHDLPTDRLVTERNWKTSDVVPMGGRLIFERITCQPNGGTTATGPEHAVRLFINDGLTDLTKLTNMVPFTPVEGAVSLESFQNTLSMKGTQLGDFREICSLPDDAPHRIEFLHQ</sequence>
<evidence type="ECO:0008006" key="5">
    <source>
        <dbReference type="Google" id="ProtNLM"/>
    </source>
</evidence>
<dbReference type="InterPro" id="IPR000560">
    <property type="entry name" value="His_Pase_clade-2"/>
</dbReference>
<dbReference type="Pfam" id="PF00328">
    <property type="entry name" value="His_Phos_2"/>
    <property type="match status" value="1"/>
</dbReference>
<evidence type="ECO:0000256" key="2">
    <source>
        <dbReference type="SAM" id="Phobius"/>
    </source>
</evidence>
<keyword evidence="2" id="KW-1133">Transmembrane helix</keyword>
<evidence type="ECO:0000313" key="4">
    <source>
        <dbReference type="Proteomes" id="UP000053789"/>
    </source>
</evidence>
<dbReference type="AlphaFoldDB" id="A0A0D2I1K4"/>
<dbReference type="GeneID" id="27695350"/>
<reference evidence="3" key="1">
    <citation type="submission" date="2015-01" db="EMBL/GenBank/DDBJ databases">
        <title>The Genome Sequence of Cladophialophora bantiana CBS 173.52.</title>
        <authorList>
            <consortium name="The Broad Institute Genomics Platform"/>
            <person name="Cuomo C."/>
            <person name="de Hoog S."/>
            <person name="Gorbushina A."/>
            <person name="Stielow B."/>
            <person name="Teixiera M."/>
            <person name="Abouelleil A."/>
            <person name="Chapman S.B."/>
            <person name="Priest M."/>
            <person name="Young S.K."/>
            <person name="Wortman J."/>
            <person name="Nusbaum C."/>
            <person name="Birren B."/>
        </authorList>
    </citation>
    <scope>NUCLEOTIDE SEQUENCE [LARGE SCALE GENOMIC DNA]</scope>
    <source>
        <strain evidence="3">CBS 173.52</strain>
    </source>
</reference>
<dbReference type="GO" id="GO:0003993">
    <property type="term" value="F:acid phosphatase activity"/>
    <property type="evidence" value="ECO:0007669"/>
    <property type="project" value="TreeGrafter"/>
</dbReference>
<keyword evidence="1" id="KW-0378">Hydrolase</keyword>
<keyword evidence="2" id="KW-0472">Membrane</keyword>
<protein>
    <recommendedName>
        <fullName evidence="5">3-phytase</fullName>
    </recommendedName>
</protein>
<dbReference type="PANTHER" id="PTHR20963">
    <property type="entry name" value="MULTIPLE INOSITOL POLYPHOSPHATE PHOSPHATASE-RELATED"/>
    <property type="match status" value="1"/>
</dbReference>
<keyword evidence="2" id="KW-0812">Transmembrane</keyword>
<dbReference type="Gene3D" id="3.40.50.1240">
    <property type="entry name" value="Phosphoglycerate mutase-like"/>
    <property type="match status" value="1"/>
</dbReference>